<dbReference type="OrthoDB" id="9805360at2"/>
<dbReference type="RefSeq" id="WP_129611276.1">
    <property type="nucleotide sequence ID" value="NZ_UWOC01000193.1"/>
</dbReference>
<keyword evidence="3" id="KW-1185">Reference proteome</keyword>
<reference evidence="3" key="1">
    <citation type="submission" date="2018-10" db="EMBL/GenBank/DDBJ databases">
        <authorList>
            <person name="Peiro R."/>
            <person name="Begona"/>
            <person name="Cbmso G."/>
            <person name="Lopez M."/>
            <person name="Gonzalez S."/>
            <person name="Sacristan E."/>
            <person name="Castillo E."/>
        </authorList>
    </citation>
    <scope>NUCLEOTIDE SEQUENCE [LARGE SCALE GENOMIC DNA]</scope>
</reference>
<evidence type="ECO:0000313" key="2">
    <source>
        <dbReference type="EMBL" id="VCU11270.1"/>
    </source>
</evidence>
<proteinExistence type="predicted"/>
<accession>A0A3S4CKC3</accession>
<gene>
    <name evidence="2" type="ORF">RHODGE_RHODGE_04481</name>
</gene>
<dbReference type="SUPFAM" id="SSF117916">
    <property type="entry name" value="Fe-S cluster assembly (FSCA) domain-like"/>
    <property type="match status" value="1"/>
</dbReference>
<dbReference type="EMBL" id="UWOC01000193">
    <property type="protein sequence ID" value="VCU11270.1"/>
    <property type="molecule type" value="Genomic_DNA"/>
</dbReference>
<comment type="caution">
    <text evidence="2">The sequence shown here is derived from an EMBL/GenBank/DDBJ whole genome shotgun (WGS) entry which is preliminary data.</text>
</comment>
<sequence>MADPHLLMVLKDVLDPALGINIVDLGLVERARWTADGIEVEIALPPQCPASMPLLE</sequence>
<dbReference type="InterPro" id="IPR034904">
    <property type="entry name" value="FSCA_dom_sf"/>
</dbReference>
<dbReference type="Pfam" id="PF01883">
    <property type="entry name" value="FeS_assembly_P"/>
    <property type="match status" value="1"/>
</dbReference>
<evidence type="ECO:0000313" key="3">
    <source>
        <dbReference type="Proteomes" id="UP000289200"/>
    </source>
</evidence>
<dbReference type="Proteomes" id="UP000289200">
    <property type="component" value="Unassembled WGS sequence"/>
</dbReference>
<name>A0A3S4CKC3_9BRAD</name>
<evidence type="ECO:0000259" key="1">
    <source>
        <dbReference type="Pfam" id="PF01883"/>
    </source>
</evidence>
<organism evidence="2 3">
    <name type="scientific">Rhodoplanes serenus</name>
    <dbReference type="NCBI Taxonomy" id="200615"/>
    <lineage>
        <taxon>Bacteria</taxon>
        <taxon>Pseudomonadati</taxon>
        <taxon>Pseudomonadota</taxon>
        <taxon>Alphaproteobacteria</taxon>
        <taxon>Hyphomicrobiales</taxon>
        <taxon>Nitrobacteraceae</taxon>
        <taxon>Rhodoplanes</taxon>
    </lineage>
</organism>
<dbReference type="Gene3D" id="3.30.300.130">
    <property type="entry name" value="Fe-S cluster assembly (FSCA)"/>
    <property type="match status" value="1"/>
</dbReference>
<protein>
    <recommendedName>
        <fullName evidence="1">MIP18 family-like domain-containing protein</fullName>
    </recommendedName>
</protein>
<dbReference type="AlphaFoldDB" id="A0A3S4CKC3"/>
<feature type="domain" description="MIP18 family-like" evidence="1">
    <location>
        <begin position="8"/>
        <end position="53"/>
    </location>
</feature>
<dbReference type="InterPro" id="IPR002744">
    <property type="entry name" value="MIP18-like"/>
</dbReference>